<keyword evidence="5" id="KW-1185">Reference proteome</keyword>
<dbReference type="Gene3D" id="3.90.180.10">
    <property type="entry name" value="Medium-chain alcohol dehydrogenases, catalytic domain"/>
    <property type="match status" value="1"/>
</dbReference>
<name>A0A942E2S1_9HYPH</name>
<dbReference type="GO" id="GO:0035925">
    <property type="term" value="F:mRNA 3'-UTR AU-rich region binding"/>
    <property type="evidence" value="ECO:0007669"/>
    <property type="project" value="TreeGrafter"/>
</dbReference>
<evidence type="ECO:0000259" key="3">
    <source>
        <dbReference type="SMART" id="SM00829"/>
    </source>
</evidence>
<evidence type="ECO:0000256" key="2">
    <source>
        <dbReference type="ARBA" id="ARBA00023002"/>
    </source>
</evidence>
<sequence>MMNAIVIHRNGGPEVMSYERLPEPKLGPLDVLVRHTAIGVNFSDINVRRGGFYKTIRNGLDVRFPLILGNEAAGVVEKVGEAVSDFRIGDRVAYAGIYGQFFEDTGAYCELRAVPEDRLVPIPDTVTDEQAAAVLLKGSTASLIINKLYKPGPGDIVLVHTAAAGVGSLLCQWANHLGATVIGTVGSDAKASIASENGCHHVVLYRDCDFVDEVRKIAPDGIAAVYDGVGKDTFERSIGLLGMFGNAVNYGNASGSVPPIDIQALAMRSLSVARAGVTGHIRDTKGLRGVACALFGLVAQGVLRPRIDKTYALADAVQAHRDIENAGVSGSLLLAP</sequence>
<evidence type="ECO:0000256" key="1">
    <source>
        <dbReference type="ARBA" id="ARBA00022857"/>
    </source>
</evidence>
<dbReference type="RefSeq" id="WP_188257620.1">
    <property type="nucleotide sequence ID" value="NZ_JABVCF010000018.1"/>
</dbReference>
<dbReference type="PANTHER" id="PTHR48106:SF13">
    <property type="entry name" value="QUINONE OXIDOREDUCTASE-RELATED"/>
    <property type="match status" value="1"/>
</dbReference>
<dbReference type="GO" id="GO:0005829">
    <property type="term" value="C:cytosol"/>
    <property type="evidence" value="ECO:0007669"/>
    <property type="project" value="TreeGrafter"/>
</dbReference>
<comment type="caution">
    <text evidence="4">The sequence shown here is derived from an EMBL/GenBank/DDBJ whole genome shotgun (WGS) entry which is preliminary data.</text>
</comment>
<dbReference type="InterPro" id="IPR036291">
    <property type="entry name" value="NAD(P)-bd_dom_sf"/>
</dbReference>
<keyword evidence="2" id="KW-0560">Oxidoreductase</keyword>
<dbReference type="Pfam" id="PF08240">
    <property type="entry name" value="ADH_N"/>
    <property type="match status" value="1"/>
</dbReference>
<dbReference type="Gene3D" id="3.40.50.720">
    <property type="entry name" value="NAD(P)-binding Rossmann-like Domain"/>
    <property type="match status" value="1"/>
</dbReference>
<dbReference type="PANTHER" id="PTHR48106">
    <property type="entry name" value="QUINONE OXIDOREDUCTASE PIG3-RELATED"/>
    <property type="match status" value="1"/>
</dbReference>
<protein>
    <submittedName>
        <fullName evidence="4">Quinone oxidoreductase</fullName>
    </submittedName>
</protein>
<dbReference type="GO" id="GO:0070402">
    <property type="term" value="F:NADPH binding"/>
    <property type="evidence" value="ECO:0007669"/>
    <property type="project" value="TreeGrafter"/>
</dbReference>
<organism evidence="4 5">
    <name type="scientific">Pseudaminobacter soli</name>
    <name type="common">ex Zhang et al. 2022</name>
    <dbReference type="NCBI Taxonomy" id="2831468"/>
    <lineage>
        <taxon>Bacteria</taxon>
        <taxon>Pseudomonadati</taxon>
        <taxon>Pseudomonadota</taxon>
        <taxon>Alphaproteobacteria</taxon>
        <taxon>Hyphomicrobiales</taxon>
        <taxon>Phyllobacteriaceae</taxon>
        <taxon>Pseudaminobacter</taxon>
    </lineage>
</organism>
<dbReference type="Proteomes" id="UP000680348">
    <property type="component" value="Unassembled WGS sequence"/>
</dbReference>
<dbReference type="InterPro" id="IPR013149">
    <property type="entry name" value="ADH-like_C"/>
</dbReference>
<dbReference type="InterPro" id="IPR013154">
    <property type="entry name" value="ADH-like_N"/>
</dbReference>
<dbReference type="EMBL" id="JAGWCR010000018">
    <property type="protein sequence ID" value="MBS3652063.1"/>
    <property type="molecule type" value="Genomic_DNA"/>
</dbReference>
<proteinExistence type="predicted"/>
<reference evidence="4" key="1">
    <citation type="submission" date="2021-04" db="EMBL/GenBank/DDBJ databases">
        <title>Pseudaminobacter soli sp. nov., isolated from paddy soil contaminated by heavy metals.</title>
        <authorList>
            <person name="Zhang K."/>
        </authorList>
    </citation>
    <scope>NUCLEOTIDE SEQUENCE</scope>
    <source>
        <strain evidence="4">19-2017</strain>
    </source>
</reference>
<dbReference type="Pfam" id="PF00107">
    <property type="entry name" value="ADH_zinc_N"/>
    <property type="match status" value="1"/>
</dbReference>
<evidence type="ECO:0000313" key="5">
    <source>
        <dbReference type="Proteomes" id="UP000680348"/>
    </source>
</evidence>
<dbReference type="SUPFAM" id="SSF51735">
    <property type="entry name" value="NAD(P)-binding Rossmann-fold domains"/>
    <property type="match status" value="1"/>
</dbReference>
<dbReference type="AlphaFoldDB" id="A0A942E2S1"/>
<gene>
    <name evidence="4" type="ORF">KEU06_25995</name>
</gene>
<accession>A0A942E2S1</accession>
<evidence type="ECO:0000313" key="4">
    <source>
        <dbReference type="EMBL" id="MBS3652063.1"/>
    </source>
</evidence>
<dbReference type="InterPro" id="IPR020843">
    <property type="entry name" value="ER"/>
</dbReference>
<keyword evidence="1" id="KW-0521">NADP</keyword>
<dbReference type="CDD" id="cd05286">
    <property type="entry name" value="QOR2"/>
    <property type="match status" value="1"/>
</dbReference>
<dbReference type="SMART" id="SM00829">
    <property type="entry name" value="PKS_ER"/>
    <property type="match status" value="1"/>
</dbReference>
<dbReference type="SUPFAM" id="SSF50129">
    <property type="entry name" value="GroES-like"/>
    <property type="match status" value="1"/>
</dbReference>
<dbReference type="InterPro" id="IPR047618">
    <property type="entry name" value="QOR-like"/>
</dbReference>
<dbReference type="InterPro" id="IPR011032">
    <property type="entry name" value="GroES-like_sf"/>
</dbReference>
<dbReference type="GO" id="GO:0003960">
    <property type="term" value="F:quinone reductase (NADPH) activity"/>
    <property type="evidence" value="ECO:0007669"/>
    <property type="project" value="InterPro"/>
</dbReference>
<feature type="domain" description="Enoyl reductase (ER)" evidence="3">
    <location>
        <begin position="11"/>
        <end position="334"/>
    </location>
</feature>